<sequence length="117" mass="13349">MPKFDKSTWSEGQTAVISRPGRQGVETFEATIEKIGRAWLTVKSESWSSDRYDFSGCQEGDIGHRAQLWPSRVVYEAEQGRKAAWRRFRKLSDSFDPPEHLSTEQIESLVTVLDDVA</sequence>
<gene>
    <name evidence="2" type="ORF">MARCHEWKA_02600</name>
</gene>
<protein>
    <submittedName>
        <fullName evidence="2">Uncharacterized protein</fullName>
    </submittedName>
</protein>
<dbReference type="Proteomes" id="UP001056634">
    <property type="component" value="Segment"/>
</dbReference>
<evidence type="ECO:0000313" key="2">
    <source>
        <dbReference type="EMBL" id="UTC28772.1"/>
    </source>
</evidence>
<dbReference type="InterPro" id="IPR056982">
    <property type="entry name" value="Phage_ProQ_C-like"/>
</dbReference>
<dbReference type="EMBL" id="ON529851">
    <property type="protein sequence ID" value="UTC28772.1"/>
    <property type="molecule type" value="Genomic_DNA"/>
</dbReference>
<keyword evidence="3" id="KW-1185">Reference proteome</keyword>
<feature type="region of interest" description="Disordered" evidence="1">
    <location>
        <begin position="1"/>
        <end position="20"/>
    </location>
</feature>
<proteinExistence type="predicted"/>
<accession>A0A9E7N579</accession>
<dbReference type="Pfam" id="PF24203">
    <property type="entry name" value="Phage_ProQ_C_like"/>
    <property type="match status" value="1"/>
</dbReference>
<name>A0A9E7N579_9CAUD</name>
<reference evidence="2" key="1">
    <citation type="submission" date="2022-04" db="EMBL/GenBank/DDBJ databases">
        <authorList>
            <person name="Friedrich I."/>
            <person name="Schneider D."/>
            <person name="Poehlein A."/>
            <person name="Hertel R."/>
            <person name="Daniel R."/>
        </authorList>
    </citation>
    <scope>NUCLEOTIDE SEQUENCE</scope>
</reference>
<evidence type="ECO:0000313" key="3">
    <source>
        <dbReference type="Proteomes" id="UP001056634"/>
    </source>
</evidence>
<evidence type="ECO:0000256" key="1">
    <source>
        <dbReference type="SAM" id="MobiDB-lite"/>
    </source>
</evidence>
<organism evidence="2 3">
    <name type="scientific">Brevundimonas phage vB_BpoS-Marchewka</name>
    <dbReference type="NCBI Taxonomy" id="2948604"/>
    <lineage>
        <taxon>Viruses</taxon>
        <taxon>Duplodnaviria</taxon>
        <taxon>Heunggongvirae</taxon>
        <taxon>Uroviricota</taxon>
        <taxon>Caudoviricetes</taxon>
        <taxon>Jeanschmidtviridae</taxon>
        <taxon>Marchewkavirus</taxon>
        <taxon>Marchewkavirus marchewka</taxon>
    </lineage>
</organism>